<evidence type="ECO:0000256" key="5">
    <source>
        <dbReference type="ARBA" id="ARBA00022691"/>
    </source>
</evidence>
<gene>
    <name evidence="11" type="ORF">BOTBODRAFT_107329</name>
</gene>
<dbReference type="Proteomes" id="UP000027195">
    <property type="component" value="Unassembled WGS sequence"/>
</dbReference>
<evidence type="ECO:0000256" key="6">
    <source>
        <dbReference type="ARBA" id="ARBA00022723"/>
    </source>
</evidence>
<dbReference type="Pfam" id="PF00856">
    <property type="entry name" value="SET"/>
    <property type="match status" value="1"/>
</dbReference>
<dbReference type="PANTHER" id="PTHR46223">
    <property type="entry name" value="HISTONE-LYSINE N-METHYLTRANSFERASE SUV39H"/>
    <property type="match status" value="1"/>
</dbReference>
<feature type="domain" description="SET" evidence="8">
    <location>
        <begin position="155"/>
        <end position="304"/>
    </location>
</feature>
<dbReference type="GO" id="GO:0005694">
    <property type="term" value="C:chromosome"/>
    <property type="evidence" value="ECO:0007669"/>
    <property type="project" value="UniProtKB-SubCell"/>
</dbReference>
<evidence type="ECO:0000259" key="9">
    <source>
        <dbReference type="PROSITE" id="PS50867"/>
    </source>
</evidence>
<protein>
    <recommendedName>
        <fullName evidence="13">SET domain-containing protein</fullName>
    </recommendedName>
</protein>
<dbReference type="AlphaFoldDB" id="A0A067MWG4"/>
<dbReference type="HOGENOM" id="CLU_020840_3_2_1"/>
<keyword evidence="5" id="KW-0949">S-adenosyl-L-methionine</keyword>
<keyword evidence="6" id="KW-0479">Metal-binding</keyword>
<sequence>MLPSSLQDIINSLPKVEQRNPKFRAIFEAFISQNTVDEDAYAPPILIVNQIDDEPCPPWEFHWTNKLIYGWGIPAANHNALEGCDCDGPCDPESTTCSCVIRNQTFPGTDPENKGFGYNRDGTVKYHGAPIWECNAACGCSRSCMNRVLQRGRTANINLTKTRGKGWGVFAVKPIPGGTFIGIYAGELLRDAEADARGRVYDRYGRTYLFNIDFHYLNTLREANKANHMSPSASDDEDTDTPDVLYAIDAFHAGNHTRFLNHSCDPNCALSPVYVNEPDPEKPFLAIFTQRNVVAGEELTFSYYGEIDDDQSASDRETDSDDAVRVKCLCGAKKCIGRMWR</sequence>
<dbReference type="FunCoup" id="A0A067MWG4">
    <property type="interactions" value="253"/>
</dbReference>
<dbReference type="PROSITE" id="PS50868">
    <property type="entry name" value="POST_SET"/>
    <property type="match status" value="1"/>
</dbReference>
<dbReference type="PROSITE" id="PS50867">
    <property type="entry name" value="PRE_SET"/>
    <property type="match status" value="1"/>
</dbReference>
<keyword evidence="7" id="KW-0862">Zinc</keyword>
<evidence type="ECO:0000313" key="12">
    <source>
        <dbReference type="Proteomes" id="UP000027195"/>
    </source>
</evidence>
<name>A0A067MWG4_BOTB1</name>
<evidence type="ECO:0000259" key="8">
    <source>
        <dbReference type="PROSITE" id="PS50280"/>
    </source>
</evidence>
<dbReference type="SMART" id="SM00468">
    <property type="entry name" value="PreSET"/>
    <property type="match status" value="1"/>
</dbReference>
<keyword evidence="2" id="KW-0158">Chromosome</keyword>
<dbReference type="Pfam" id="PF05033">
    <property type="entry name" value="Pre-SET"/>
    <property type="match status" value="1"/>
</dbReference>
<evidence type="ECO:0000256" key="2">
    <source>
        <dbReference type="ARBA" id="ARBA00022454"/>
    </source>
</evidence>
<dbReference type="GO" id="GO:0008270">
    <property type="term" value="F:zinc ion binding"/>
    <property type="evidence" value="ECO:0007669"/>
    <property type="project" value="InterPro"/>
</dbReference>
<dbReference type="OrthoDB" id="308383at2759"/>
<evidence type="ECO:0000256" key="1">
    <source>
        <dbReference type="ARBA" id="ARBA00004286"/>
    </source>
</evidence>
<organism evidence="11 12">
    <name type="scientific">Botryobasidium botryosum (strain FD-172 SS1)</name>
    <dbReference type="NCBI Taxonomy" id="930990"/>
    <lineage>
        <taxon>Eukaryota</taxon>
        <taxon>Fungi</taxon>
        <taxon>Dikarya</taxon>
        <taxon>Basidiomycota</taxon>
        <taxon>Agaricomycotina</taxon>
        <taxon>Agaricomycetes</taxon>
        <taxon>Cantharellales</taxon>
        <taxon>Botryobasidiaceae</taxon>
        <taxon>Botryobasidium</taxon>
    </lineage>
</organism>
<evidence type="ECO:0000256" key="7">
    <source>
        <dbReference type="ARBA" id="ARBA00022833"/>
    </source>
</evidence>
<dbReference type="InterPro" id="IPR046341">
    <property type="entry name" value="SET_dom_sf"/>
</dbReference>
<comment type="subcellular location">
    <subcellularLocation>
        <location evidence="1">Chromosome</location>
    </subcellularLocation>
</comment>
<evidence type="ECO:0000313" key="11">
    <source>
        <dbReference type="EMBL" id="KDQ16222.1"/>
    </source>
</evidence>
<evidence type="ECO:0008006" key="13">
    <source>
        <dbReference type="Google" id="ProtNLM"/>
    </source>
</evidence>
<evidence type="ECO:0000259" key="10">
    <source>
        <dbReference type="PROSITE" id="PS50868"/>
    </source>
</evidence>
<reference evidence="12" key="1">
    <citation type="journal article" date="2014" name="Proc. Natl. Acad. Sci. U.S.A.">
        <title>Extensive sampling of basidiomycete genomes demonstrates inadequacy of the white-rot/brown-rot paradigm for wood decay fungi.</title>
        <authorList>
            <person name="Riley R."/>
            <person name="Salamov A.A."/>
            <person name="Brown D.W."/>
            <person name="Nagy L.G."/>
            <person name="Floudas D."/>
            <person name="Held B.W."/>
            <person name="Levasseur A."/>
            <person name="Lombard V."/>
            <person name="Morin E."/>
            <person name="Otillar R."/>
            <person name="Lindquist E.A."/>
            <person name="Sun H."/>
            <person name="LaButti K.M."/>
            <person name="Schmutz J."/>
            <person name="Jabbour D."/>
            <person name="Luo H."/>
            <person name="Baker S.E."/>
            <person name="Pisabarro A.G."/>
            <person name="Walton J.D."/>
            <person name="Blanchette R.A."/>
            <person name="Henrissat B."/>
            <person name="Martin F."/>
            <person name="Cullen D."/>
            <person name="Hibbett D.S."/>
            <person name="Grigoriev I.V."/>
        </authorList>
    </citation>
    <scope>NUCLEOTIDE SEQUENCE [LARGE SCALE GENOMIC DNA]</scope>
    <source>
        <strain evidence="12">FD-172 SS1</strain>
    </source>
</reference>
<evidence type="ECO:0000256" key="3">
    <source>
        <dbReference type="ARBA" id="ARBA00022603"/>
    </source>
</evidence>
<keyword evidence="4" id="KW-0808">Transferase</keyword>
<dbReference type="GO" id="GO:0042054">
    <property type="term" value="F:histone methyltransferase activity"/>
    <property type="evidence" value="ECO:0007669"/>
    <property type="project" value="InterPro"/>
</dbReference>
<accession>A0A067MWG4</accession>
<feature type="domain" description="Pre-SET" evidence="9">
    <location>
        <begin position="82"/>
        <end position="152"/>
    </location>
</feature>
<evidence type="ECO:0000256" key="4">
    <source>
        <dbReference type="ARBA" id="ARBA00022679"/>
    </source>
</evidence>
<dbReference type="GO" id="GO:0005634">
    <property type="term" value="C:nucleus"/>
    <property type="evidence" value="ECO:0007669"/>
    <property type="project" value="InterPro"/>
</dbReference>
<dbReference type="PROSITE" id="PS50280">
    <property type="entry name" value="SET"/>
    <property type="match status" value="1"/>
</dbReference>
<dbReference type="EMBL" id="KL198028">
    <property type="protein sequence ID" value="KDQ16222.1"/>
    <property type="molecule type" value="Genomic_DNA"/>
</dbReference>
<dbReference type="PANTHER" id="PTHR46223:SF3">
    <property type="entry name" value="HISTONE-LYSINE N-METHYLTRANSFERASE SET-23"/>
    <property type="match status" value="1"/>
</dbReference>
<proteinExistence type="predicted"/>
<dbReference type="InterPro" id="IPR050973">
    <property type="entry name" value="H3K9_Histone-Lys_N-MTase"/>
</dbReference>
<dbReference type="InParanoid" id="A0A067MWG4"/>
<dbReference type="STRING" id="930990.A0A067MWG4"/>
<dbReference type="SUPFAM" id="SSF82199">
    <property type="entry name" value="SET domain"/>
    <property type="match status" value="1"/>
</dbReference>
<keyword evidence="3" id="KW-0489">Methyltransferase</keyword>
<dbReference type="InterPro" id="IPR001214">
    <property type="entry name" value="SET_dom"/>
</dbReference>
<dbReference type="GO" id="GO:0032259">
    <property type="term" value="P:methylation"/>
    <property type="evidence" value="ECO:0007669"/>
    <property type="project" value="UniProtKB-KW"/>
</dbReference>
<feature type="domain" description="Post-SET" evidence="10">
    <location>
        <begin position="324"/>
        <end position="340"/>
    </location>
</feature>
<dbReference type="InterPro" id="IPR007728">
    <property type="entry name" value="Pre-SET_dom"/>
</dbReference>
<dbReference type="Gene3D" id="2.170.270.10">
    <property type="entry name" value="SET domain"/>
    <property type="match status" value="1"/>
</dbReference>
<dbReference type="SMART" id="SM00317">
    <property type="entry name" value="SET"/>
    <property type="match status" value="1"/>
</dbReference>
<dbReference type="InterPro" id="IPR003616">
    <property type="entry name" value="Post-SET_dom"/>
</dbReference>
<keyword evidence="12" id="KW-1185">Reference proteome</keyword>